<dbReference type="AlphaFoldDB" id="A0A084WBK4"/>
<proteinExistence type="predicted"/>
<reference evidence="3" key="2">
    <citation type="submission" date="2020-05" db="UniProtKB">
        <authorList>
            <consortium name="EnsemblMetazoa"/>
        </authorList>
    </citation>
    <scope>IDENTIFICATION</scope>
</reference>
<keyword evidence="1" id="KW-0732">Signal</keyword>
<evidence type="ECO:0000313" key="2">
    <source>
        <dbReference type="EMBL" id="KFB47598.1"/>
    </source>
</evidence>
<dbReference type="Proteomes" id="UP000030765">
    <property type="component" value="Unassembled WGS sequence"/>
</dbReference>
<evidence type="ECO:0000313" key="4">
    <source>
        <dbReference type="Proteomes" id="UP000030765"/>
    </source>
</evidence>
<evidence type="ECO:0000256" key="1">
    <source>
        <dbReference type="SAM" id="SignalP"/>
    </source>
</evidence>
<sequence>MPFTRITFGLLISTPILFCYPYDGICNVEIPDGSAREIICQNQTKDVRLYPIAFQPLGVEGTDEHDLFRTGGIAYSCLTFVMHCGTAYFELRCRNVSAIFSIGTPHPKTGYLEIALAGAQNFSKTKNCIKTQNRLFYIDGHVSKYVFIRYCINVLFTKGSIVGYWLFVSLKNSRQDNEKVLQHITSKYPTFKLPSTAQGKMQQMWWVPKRRCKCELYEKYIERAIRCNPPMFDGTTRGLDIMKKLENNYKSGSNSLKPSDVVLQLVLLSPQISGYGVQYTYIETF</sequence>
<reference evidence="2 4" key="1">
    <citation type="journal article" date="2014" name="BMC Genomics">
        <title>Genome sequence of Anopheles sinensis provides insight into genetics basis of mosquito competence for malaria parasites.</title>
        <authorList>
            <person name="Zhou D."/>
            <person name="Zhang D."/>
            <person name="Ding G."/>
            <person name="Shi L."/>
            <person name="Hou Q."/>
            <person name="Ye Y."/>
            <person name="Xu Y."/>
            <person name="Zhou H."/>
            <person name="Xiong C."/>
            <person name="Li S."/>
            <person name="Yu J."/>
            <person name="Hong S."/>
            <person name="Yu X."/>
            <person name="Zou P."/>
            <person name="Chen C."/>
            <person name="Chang X."/>
            <person name="Wang W."/>
            <person name="Lv Y."/>
            <person name="Sun Y."/>
            <person name="Ma L."/>
            <person name="Shen B."/>
            <person name="Zhu C."/>
        </authorList>
    </citation>
    <scope>NUCLEOTIDE SEQUENCE [LARGE SCALE GENOMIC DNA]</scope>
</reference>
<dbReference type="EMBL" id="KE525331">
    <property type="protein sequence ID" value="KFB47598.1"/>
    <property type="molecule type" value="Genomic_DNA"/>
</dbReference>
<organism evidence="2">
    <name type="scientific">Anopheles sinensis</name>
    <name type="common">Mosquito</name>
    <dbReference type="NCBI Taxonomy" id="74873"/>
    <lineage>
        <taxon>Eukaryota</taxon>
        <taxon>Metazoa</taxon>
        <taxon>Ecdysozoa</taxon>
        <taxon>Arthropoda</taxon>
        <taxon>Hexapoda</taxon>
        <taxon>Insecta</taxon>
        <taxon>Pterygota</taxon>
        <taxon>Neoptera</taxon>
        <taxon>Endopterygota</taxon>
        <taxon>Diptera</taxon>
        <taxon>Nematocera</taxon>
        <taxon>Culicoidea</taxon>
        <taxon>Culicidae</taxon>
        <taxon>Anophelinae</taxon>
        <taxon>Anopheles</taxon>
    </lineage>
</organism>
<name>A0A084WBK4_ANOSI</name>
<gene>
    <name evidence="2" type="ORF">ZHAS_00015567</name>
</gene>
<protein>
    <submittedName>
        <fullName evidence="2 3">Uncharacterized protein</fullName>
    </submittedName>
</protein>
<feature type="signal peptide" evidence="1">
    <location>
        <begin position="1"/>
        <end position="19"/>
    </location>
</feature>
<keyword evidence="4" id="KW-1185">Reference proteome</keyword>
<dbReference type="EMBL" id="ATLV01022361">
    <property type="status" value="NOT_ANNOTATED_CDS"/>
    <property type="molecule type" value="Genomic_DNA"/>
</dbReference>
<feature type="chain" id="PRO_5001784818" evidence="1">
    <location>
        <begin position="20"/>
        <end position="285"/>
    </location>
</feature>
<dbReference type="EnsemblMetazoa" id="ASIC015567-RA">
    <property type="protein sequence ID" value="ASIC015567-PA"/>
    <property type="gene ID" value="ASIC015567"/>
</dbReference>
<dbReference type="VEuPathDB" id="VectorBase:ASIC015567"/>
<evidence type="ECO:0000313" key="3">
    <source>
        <dbReference type="EnsemblMetazoa" id="ASIC015567-PA"/>
    </source>
</evidence>
<accession>A0A084WBK4</accession>